<dbReference type="InterPro" id="IPR001000">
    <property type="entry name" value="GH10_dom"/>
</dbReference>
<dbReference type="AlphaFoldDB" id="A0A0E9M0G7"/>
<keyword evidence="7 13" id="KW-0378">Hydrolase</keyword>
<dbReference type="STRING" id="1236989.JCM15548_13176"/>
<evidence type="ECO:0000256" key="8">
    <source>
        <dbReference type="ARBA" id="ARBA00023277"/>
    </source>
</evidence>
<dbReference type="Pfam" id="PF00331">
    <property type="entry name" value="Glyco_hydro_10"/>
    <property type="match status" value="2"/>
</dbReference>
<dbReference type="RefSeq" id="WP_062126325.1">
    <property type="nucleotide sequence ID" value="NZ_BAZW01000032.1"/>
</dbReference>
<dbReference type="InterPro" id="IPR017853">
    <property type="entry name" value="GH"/>
</dbReference>
<dbReference type="InterPro" id="IPR031158">
    <property type="entry name" value="GH10_AS"/>
</dbReference>
<dbReference type="GO" id="GO:0031176">
    <property type="term" value="F:endo-1,4-beta-xylanase activity"/>
    <property type="evidence" value="ECO:0007669"/>
    <property type="project" value="UniProtKB-EC"/>
</dbReference>
<dbReference type="GO" id="GO:0045493">
    <property type="term" value="P:xylan catabolic process"/>
    <property type="evidence" value="ECO:0007669"/>
    <property type="project" value="UniProtKB-KW"/>
</dbReference>
<evidence type="ECO:0000256" key="7">
    <source>
        <dbReference type="ARBA" id="ARBA00022801"/>
    </source>
</evidence>
<keyword evidence="10" id="KW-0624">Polysaccharide degradation</keyword>
<evidence type="ECO:0000256" key="3">
    <source>
        <dbReference type="ARBA" id="ARBA00012590"/>
    </source>
</evidence>
<comment type="caution">
    <text evidence="13">The sequence shown here is derived from an EMBL/GenBank/DDBJ whole genome shotgun (WGS) entry which is preliminary data.</text>
</comment>
<dbReference type="Gene3D" id="2.60.120.260">
    <property type="entry name" value="Galactose-binding domain-like"/>
    <property type="match status" value="2"/>
</dbReference>
<comment type="similarity">
    <text evidence="2">Belongs to the glycosyl hydrolase 10 (cellulase F) family.</text>
</comment>
<dbReference type="Proteomes" id="UP000032900">
    <property type="component" value="Unassembled WGS sequence"/>
</dbReference>
<dbReference type="SUPFAM" id="SSF51445">
    <property type="entry name" value="(Trans)glycosidases"/>
    <property type="match status" value="1"/>
</dbReference>
<accession>A0A0E9M0G7</accession>
<evidence type="ECO:0000256" key="4">
    <source>
        <dbReference type="ARBA" id="ARBA00022651"/>
    </source>
</evidence>
<dbReference type="InterPro" id="IPR044846">
    <property type="entry name" value="GH10"/>
</dbReference>
<evidence type="ECO:0000256" key="2">
    <source>
        <dbReference type="ARBA" id="ARBA00007495"/>
    </source>
</evidence>
<comment type="catalytic activity">
    <reaction evidence="1">
        <text>Endohydrolysis of (1-&gt;4)-beta-D-xylosidic linkages in xylans.</text>
        <dbReference type="EC" id="3.2.1.8"/>
    </reaction>
</comment>
<dbReference type="OrthoDB" id="1032269at2"/>
<evidence type="ECO:0000256" key="6">
    <source>
        <dbReference type="ARBA" id="ARBA00022737"/>
    </source>
</evidence>
<evidence type="ECO:0000256" key="1">
    <source>
        <dbReference type="ARBA" id="ARBA00000681"/>
    </source>
</evidence>
<dbReference type="Gene3D" id="3.20.20.80">
    <property type="entry name" value="Glycosidases"/>
    <property type="match status" value="2"/>
</dbReference>
<keyword evidence="9 13" id="KW-0326">Glycosidase</keyword>
<dbReference type="Pfam" id="PF02018">
    <property type="entry name" value="CBM_4_9"/>
    <property type="match status" value="1"/>
</dbReference>
<feature type="active site" description="Nucleophile" evidence="11">
    <location>
        <position position="627"/>
    </location>
</feature>
<feature type="domain" description="GH10" evidence="12">
    <location>
        <begin position="429"/>
        <end position="708"/>
    </location>
</feature>
<dbReference type="PROSITE" id="PS51760">
    <property type="entry name" value="GH10_2"/>
    <property type="match status" value="1"/>
</dbReference>
<keyword evidence="6" id="KW-0677">Repeat</keyword>
<proteinExistence type="inferred from homology"/>
<dbReference type="InterPro" id="IPR003305">
    <property type="entry name" value="CenC_carb-bd"/>
</dbReference>
<dbReference type="PANTHER" id="PTHR31490">
    <property type="entry name" value="GLYCOSYL HYDROLASE"/>
    <property type="match status" value="1"/>
</dbReference>
<organism evidence="13 14">
    <name type="scientific">Geofilum rubicundum JCM 15548</name>
    <dbReference type="NCBI Taxonomy" id="1236989"/>
    <lineage>
        <taxon>Bacteria</taxon>
        <taxon>Pseudomonadati</taxon>
        <taxon>Bacteroidota</taxon>
        <taxon>Bacteroidia</taxon>
        <taxon>Marinilabiliales</taxon>
        <taxon>Marinilabiliaceae</taxon>
        <taxon>Geofilum</taxon>
    </lineage>
</organism>
<evidence type="ECO:0000256" key="10">
    <source>
        <dbReference type="ARBA" id="ARBA00023326"/>
    </source>
</evidence>
<dbReference type="EC" id="3.2.1.8" evidence="3"/>
<evidence type="ECO:0000256" key="9">
    <source>
        <dbReference type="ARBA" id="ARBA00023295"/>
    </source>
</evidence>
<dbReference type="PANTHER" id="PTHR31490:SF88">
    <property type="entry name" value="BETA-XYLANASE"/>
    <property type="match status" value="1"/>
</dbReference>
<evidence type="ECO:0000313" key="13">
    <source>
        <dbReference type="EMBL" id="GAO30861.1"/>
    </source>
</evidence>
<keyword evidence="5" id="KW-0732">Signal</keyword>
<protein>
    <recommendedName>
        <fullName evidence="3">endo-1,4-beta-xylanase</fullName>
        <ecNumber evidence="3">3.2.1.8</ecNumber>
    </recommendedName>
</protein>
<evidence type="ECO:0000256" key="11">
    <source>
        <dbReference type="PROSITE-ProRule" id="PRU10061"/>
    </source>
</evidence>
<keyword evidence="8" id="KW-0119">Carbohydrate metabolism</keyword>
<dbReference type="PROSITE" id="PS00591">
    <property type="entry name" value="GH10_1"/>
    <property type="match status" value="1"/>
</dbReference>
<evidence type="ECO:0000259" key="12">
    <source>
        <dbReference type="PROSITE" id="PS51760"/>
    </source>
</evidence>
<reference evidence="13 14" key="1">
    <citation type="journal article" date="2015" name="Microbes Environ.">
        <title>Distribution and evolution of nitrogen fixation genes in the phylum bacteroidetes.</title>
        <authorList>
            <person name="Inoue J."/>
            <person name="Oshima K."/>
            <person name="Suda W."/>
            <person name="Sakamoto M."/>
            <person name="Iino T."/>
            <person name="Noda S."/>
            <person name="Hongoh Y."/>
            <person name="Hattori M."/>
            <person name="Ohkuma M."/>
        </authorList>
    </citation>
    <scope>NUCLEOTIDE SEQUENCE [LARGE SCALE GENOMIC DNA]</scope>
    <source>
        <strain evidence="13">JCM 15548</strain>
    </source>
</reference>
<keyword evidence="4 13" id="KW-0858">Xylan degradation</keyword>
<name>A0A0E9M0G7_9BACT</name>
<dbReference type="SUPFAM" id="SSF49785">
    <property type="entry name" value="Galactose-binding domain-like"/>
    <property type="match status" value="2"/>
</dbReference>
<dbReference type="SMART" id="SM00633">
    <property type="entry name" value="Glyco_10"/>
    <property type="match status" value="1"/>
</dbReference>
<sequence>MPVVALAALMSTGCDDSKMEWEEMDPSQQIEVAEIPLLLSEKISRYEALKSYTDLNLGVGIGLDLYMNREGYDSIVHENFDEVVIGYAMKHAAMVSGSGVIDFSDVDAFIQKAKDNGLTTYGHTLVWHQNQNASYLNSLIAPEIIPGPAGSSVLDVTGLEDGTFSGGWARQNPGDGIELAEGEGLGEGADAIRLVSSASSSAAYNLQLITPEIPAIEGHTYEVSFYIRSDQPGQGRISFGGLANNYPWKDWMATGSATEAFTTTSTWQQVKFTVDDFTGTSFTMAFDLGYLPGVTYYLDINNLVVIDLDAEPTVINMLANGDFEAGIEGWSKWNGPDNALTHATGEAAFQGEGAMRVEHDISDPGSQWKVQIHSDFTSVLPEGDYNLSFYVRSEAAGSIRCSTTGTARYQGDQSTSGTWKLIEWTFTSDGAIEGLNFDLGAVAGVYYIDNVVVSAVEAAGAPKLKATTVTIVEKTDEEKTQIIGDAMESWIGAMMTHYKDDVKAWDVVNEPMNENGTRRDGSVTNPDVTDEFFWVKYLGDDFAVKAFNLARQYGNADDILFINDYNLEHSLAKCDGLIEYVSYIESQGATVDGIGTQMHIGIDTNKDNIVAMFEKLAASGKMIKVTELDVRVNTDAPSEEQFMAQAEMYRFVAEKYLEIIPAAQQYGITIWGVSDHEEEHIYWIPDDAPNLWDADYQRKVAYKGFADGLAGRDVSEDFTGELQY</sequence>
<evidence type="ECO:0000313" key="14">
    <source>
        <dbReference type="Proteomes" id="UP000032900"/>
    </source>
</evidence>
<keyword evidence="14" id="KW-1185">Reference proteome</keyword>
<gene>
    <name evidence="13" type="ORF">JCM15548_13176</name>
</gene>
<dbReference type="EMBL" id="BAZW01000032">
    <property type="protein sequence ID" value="GAO30861.1"/>
    <property type="molecule type" value="Genomic_DNA"/>
</dbReference>
<evidence type="ECO:0000256" key="5">
    <source>
        <dbReference type="ARBA" id="ARBA00022729"/>
    </source>
</evidence>
<dbReference type="InterPro" id="IPR008979">
    <property type="entry name" value="Galactose-bd-like_sf"/>
</dbReference>